<feature type="compositionally biased region" description="Basic and acidic residues" evidence="1">
    <location>
        <begin position="506"/>
        <end position="519"/>
    </location>
</feature>
<dbReference type="EMBL" id="JABXBU010000015">
    <property type="protein sequence ID" value="KAF8786115.1"/>
    <property type="molecule type" value="Genomic_DNA"/>
</dbReference>
<feature type="compositionally biased region" description="Basic and acidic residues" evidence="1">
    <location>
        <begin position="426"/>
        <end position="459"/>
    </location>
</feature>
<protein>
    <submittedName>
        <fullName evidence="2">Dynein heavy chain-like protein</fullName>
    </submittedName>
</protein>
<feature type="compositionally biased region" description="Basic and acidic residues" evidence="1">
    <location>
        <begin position="487"/>
        <end position="499"/>
    </location>
</feature>
<evidence type="ECO:0000313" key="3">
    <source>
        <dbReference type="Proteomes" id="UP000807504"/>
    </source>
</evidence>
<dbReference type="Proteomes" id="UP000807504">
    <property type="component" value="Unassembled WGS sequence"/>
</dbReference>
<feature type="compositionally biased region" description="Basic and acidic residues" evidence="1">
    <location>
        <begin position="467"/>
        <end position="479"/>
    </location>
</feature>
<gene>
    <name evidence="2" type="ORF">HNY73_007877</name>
</gene>
<feature type="compositionally biased region" description="Basic and acidic residues" evidence="1">
    <location>
        <begin position="546"/>
        <end position="559"/>
    </location>
</feature>
<feature type="compositionally biased region" description="Basic and acidic residues" evidence="1">
    <location>
        <begin position="618"/>
        <end position="634"/>
    </location>
</feature>
<feature type="compositionally biased region" description="Basic and acidic residues" evidence="1">
    <location>
        <begin position="526"/>
        <end position="538"/>
    </location>
</feature>
<organism evidence="2 3">
    <name type="scientific">Argiope bruennichi</name>
    <name type="common">Wasp spider</name>
    <name type="synonym">Aranea bruennichi</name>
    <dbReference type="NCBI Taxonomy" id="94029"/>
    <lineage>
        <taxon>Eukaryota</taxon>
        <taxon>Metazoa</taxon>
        <taxon>Ecdysozoa</taxon>
        <taxon>Arthropoda</taxon>
        <taxon>Chelicerata</taxon>
        <taxon>Arachnida</taxon>
        <taxon>Araneae</taxon>
        <taxon>Araneomorphae</taxon>
        <taxon>Entelegynae</taxon>
        <taxon>Araneoidea</taxon>
        <taxon>Araneidae</taxon>
        <taxon>Argiope</taxon>
    </lineage>
</organism>
<reference evidence="2" key="2">
    <citation type="submission" date="2020-06" db="EMBL/GenBank/DDBJ databases">
        <authorList>
            <person name="Sheffer M."/>
        </authorList>
    </citation>
    <scope>NUCLEOTIDE SEQUENCE</scope>
</reference>
<evidence type="ECO:0000313" key="2">
    <source>
        <dbReference type="EMBL" id="KAF8786115.1"/>
    </source>
</evidence>
<reference evidence="2" key="1">
    <citation type="journal article" date="2020" name="bioRxiv">
        <title>Chromosome-level reference genome of the European wasp spider Argiope bruennichi: a resource for studies on range expansion and evolutionary adaptation.</title>
        <authorList>
            <person name="Sheffer M.M."/>
            <person name="Hoppe A."/>
            <person name="Krehenwinkel H."/>
            <person name="Uhl G."/>
            <person name="Kuss A.W."/>
            <person name="Jensen L."/>
            <person name="Jensen C."/>
            <person name="Gillespie R.G."/>
            <person name="Hoff K.J."/>
            <person name="Prost S."/>
        </authorList>
    </citation>
    <scope>NUCLEOTIDE SEQUENCE</scope>
</reference>
<name>A0A8T0F7A9_ARGBR</name>
<feature type="region of interest" description="Disordered" evidence="1">
    <location>
        <begin position="422"/>
        <end position="651"/>
    </location>
</feature>
<sequence>MGENKIFCVNCLKDVDADTHQNCTLTIYDWLAAEERDDAENFQQNQAELNMQQQRVHNSRVLKSGNGTKNLSKRRSDCASSEAAIQPPMKVICNNRNSINIRILGAHNPRNQHPQIVEDGNNILRHEEDSELHHDPVQMCYSEAAPMSHLQLDPVSPDATDSEQRTGPTAFESMMQQENEFQNIQPRNNESNKFYQEYTQFNDGQNFVGNNLQTITNSDFPADFREPVLHMKMNIFEAIRHQHDYTTLENQYISHEPHPSITNSYIITPVENYPETLNTLPSGSENTVALNYVTRDQVMENKETAVVDQNDCLSTNLVSLTEMQIENKEVYSKIEHNLLLKTCSRSIQQKTVKERTLQKIPEKTAYQKNVVRCTPKKHVEKIMQLGKDSGKSVQQKKVFENSMLQKNPEKGIQQENVFEKNMQQGKDSEKGIQQEKGSEKSMQQRKDSEKGIQQEKGSEKSMQQGEDSEKSIQQEKGSEKSMQQGEDSEKGIQQEKGSEKSMQQGKDSEKGIQQEKGSEKSMQQGKDSEKGIQQEKGSRKSMQQGKDSEKGIQQEKGSEKSMQQGKDSEKGIEEEKGSEKSMQQWKHPEKDVQQKKGPDKDMQQKDSEKSAYMKKKTEKSEKQKQDTETSRQENDSDAGTQQDDGGRFTGEGYKSIHEFIEALNNGTLYKRF</sequence>
<accession>A0A8T0F7A9</accession>
<keyword evidence="3" id="KW-1185">Reference proteome</keyword>
<proteinExistence type="predicted"/>
<evidence type="ECO:0000256" key="1">
    <source>
        <dbReference type="SAM" id="MobiDB-lite"/>
    </source>
</evidence>
<feature type="compositionally biased region" description="Basic and acidic residues" evidence="1">
    <location>
        <begin position="586"/>
        <end position="611"/>
    </location>
</feature>
<comment type="caution">
    <text evidence="2">The sequence shown here is derived from an EMBL/GenBank/DDBJ whole genome shotgun (WGS) entry which is preliminary data.</text>
</comment>
<feature type="compositionally biased region" description="Basic and acidic residues" evidence="1">
    <location>
        <begin position="566"/>
        <end position="579"/>
    </location>
</feature>
<dbReference type="AlphaFoldDB" id="A0A8T0F7A9"/>